<dbReference type="GO" id="GO:0010256">
    <property type="term" value="P:endomembrane system organization"/>
    <property type="evidence" value="ECO:0007669"/>
    <property type="project" value="UniProtKB-ARBA"/>
</dbReference>
<gene>
    <name evidence="8" type="ORF">SSS_2246</name>
</gene>
<feature type="compositionally biased region" description="Polar residues" evidence="6">
    <location>
        <begin position="1120"/>
        <end position="1138"/>
    </location>
</feature>
<dbReference type="InterPro" id="IPR032691">
    <property type="entry name" value="Mon2/Sec7/BIG1-like_HUS"/>
</dbReference>
<dbReference type="OrthoDB" id="10258608at2759"/>
<evidence type="ECO:0000313" key="9">
    <source>
        <dbReference type="EnsemblMetazoa" id="KAF7489449.1"/>
    </source>
</evidence>
<name>A0A834VBQ3_SARSC</name>
<proteinExistence type="predicted"/>
<dbReference type="Gene3D" id="1.10.1000.11">
    <property type="entry name" value="Arf Nucleotide-binding Site Opener,domain 2"/>
    <property type="match status" value="1"/>
</dbReference>
<feature type="domain" description="SEC7" evidence="7">
    <location>
        <begin position="652"/>
        <end position="839"/>
    </location>
</feature>
<evidence type="ECO:0000256" key="6">
    <source>
        <dbReference type="SAM" id="MobiDB-lite"/>
    </source>
</evidence>
<keyword evidence="3" id="KW-0813">Transport</keyword>
<comment type="subcellular location">
    <subcellularLocation>
        <location evidence="2">Endoplasmic reticulum-Golgi intermediate compartment</location>
    </subcellularLocation>
    <subcellularLocation>
        <location evidence="1">Golgi apparatus</location>
        <location evidence="1">cis-Golgi network</location>
    </subcellularLocation>
</comment>
<feature type="region of interest" description="Disordered" evidence="6">
    <location>
        <begin position="264"/>
        <end position="289"/>
    </location>
</feature>
<dbReference type="SUPFAM" id="SSF48425">
    <property type="entry name" value="Sec7 domain"/>
    <property type="match status" value="1"/>
</dbReference>
<dbReference type="PANTHER" id="PTHR10663">
    <property type="entry name" value="GUANYL-NUCLEOTIDE EXCHANGE FACTOR"/>
    <property type="match status" value="1"/>
</dbReference>
<dbReference type="CDD" id="cd00171">
    <property type="entry name" value="Sec7"/>
    <property type="match status" value="1"/>
</dbReference>
<dbReference type="GO" id="GO:0016197">
    <property type="term" value="P:endosomal transport"/>
    <property type="evidence" value="ECO:0007669"/>
    <property type="project" value="UniProtKB-ARBA"/>
</dbReference>
<dbReference type="PROSITE" id="PS50190">
    <property type="entry name" value="SEC7"/>
    <property type="match status" value="1"/>
</dbReference>
<feature type="region of interest" description="Disordered" evidence="6">
    <location>
        <begin position="1321"/>
        <end position="1362"/>
    </location>
</feature>
<dbReference type="Pfam" id="PF16213">
    <property type="entry name" value="DCB"/>
    <property type="match status" value="1"/>
</dbReference>
<evidence type="ECO:0000256" key="4">
    <source>
        <dbReference type="ARBA" id="ARBA00022927"/>
    </source>
</evidence>
<feature type="region of interest" description="Disordered" evidence="6">
    <location>
        <begin position="1497"/>
        <end position="1516"/>
    </location>
</feature>
<dbReference type="GO" id="GO:0005794">
    <property type="term" value="C:Golgi apparatus"/>
    <property type="evidence" value="ECO:0007669"/>
    <property type="project" value="UniProtKB-SubCell"/>
</dbReference>
<sequence length="1981" mass="227375">MFEQQDTIQMIENHRNHQRNDDPLEKVILGEAITLSTFMLRNNQRLSKANYVQLSCMTSSIIEHEDDEFDSDESFMIDPLLRSLVSLRSRLNHHKKEDLTHLDPTLIKPFCDVIVNKDVSGPVTGLALQAIKKFINYGLIKDDENVRLIAESVTKARFVGTDSNSDETVLMIILSILESLVVRPFHSLSNNIICEIMQSCFRIAFESRLSELLRKSAVNALTEMIRALFQRIPMFNKRIETDDYNYIYHDRNNASYHKLNRMGKRFNDSNHHNHQQHRDRSRHKISKDHQNNATQRFIADKNDSAECDSTKKHYGLACVHELLAYLTSLVNPLPDGQNTDYMIYVGLNLLIVIFEVAVQEISNNYCLLSVIKTDLCWNIQQLMKDQKNLNLFSSVLRLAFLLFVDLRMHLKYQFEAFLQQMMRIISSSTISLEFRDICMEYLLLFFRHIPYLPHELFFNLDCDPYSSDLLEDLLQVLSKNCFSSPTNNNQSNSDLNFSSFQTYSLEVLLSNLKSLQMSELYKEKQIQMIANPATMVVHISNVIETDAGETKNDSICGGEKADGIIEDSIDQGGTNLNDPIGSDKTSSIESLHLKEDENEDPTEVAGKVLQTSTDKNANVQHSSNNRENDPTINKYCVTYLFPKSLDLINSRQIEILKQRKCLLWTATEKFNQKPSKGIDYLYENHLIQNDDDLVEFLRNNSRLDKKPLGEYLSNKKNMSILSKFVQSFVFKDTRIDEALRLYLESFRLPGEAPLISLILEQFAHHWHESNGCPFVNEDAAFSLAYAIIMLNVDQHNSNVKRQTNPMTCEEFISNLRQVNGGKDFDRQMLTEIYSMIKNNEIVMPAEQQGVVREKYLWKCLLKNSETLSGCYWYYDAKGFHHDGDEDDDREENTDYYRAENFNNIVHRKNCATINLCILDKSIFDISWSPFMSTLTLVFDKLNPNRQPKLCRKVLSNGFTSYSLLCANFGQLDNLIENLSKFVIASPALQASTTPTSPTTPSSSVSLMKTSKSEMVSYCLFGIIREYANEMRKSWRNIIELILIWYDNKLLDDGFEIEDFALESKIIKFHRIVPLKNLKQNNETNQSTFLSSFYSYFSINSLNDGAITYNTDNNYDVDENPSPTAAATSNTSKPVTNGSVSSKLNDYCDALISIIEESKFLHLDSLIELIRALIQIELTDQFDDDIEVFKLEILLKIIFLNRDRFSIFWDLIYKHLLKLLRLCPQSHYLTERVISSIFRLAMRFTSRPDSLNDQIFLLLFQMLMYFEPEMIQRLITAQTLHSFVQHCNCYFTKNEQWALIFYLILAISIGYYPPNKKLSKQINDQSPSLPTSTSSPSLISSPNKIQNNDTLPSPPSSQSSSSTNRYSYQQNVLKCSLNDFKKYSSLLNVKRNLHESIFDCQYQYRILDAEAYQKCIDTLVLIVREYLPTNAKTLSPTSNDDEFNLFEITKMSVGVLCRFVEASIKIQFATTPRSPSSLVQKKTVMKNQSKLSRLTNALLSSSESDSDDEIKMDGSSESNERIKSEIISITENVSLKLLDLMHYFHLYAPSLFDNQISSDQIWNNIWCPLLQAISFFCCDCRRPVRTSAFTFLQRTLLLHDLQVLNAVQWESCFNKVLFPLLSKLLQPINMCDPIGMDETRMRATNLLCKVFLQHLQPLFTLETFTALWLTILDFMDKYIKADMQTELVKEAIPESLKNILLVMRTAGCFNELLASITWDRINIFLPNLRDELMTPQINLNDSYFNSNPKDNNLFNEKSSAAFVAPTQNNEIESPEVYTPEPRSDSSINPNESYDTNHEVLERSDSEFKKEKSAASIDDIQLLKKQNESQAKRNSEPNTLVYNLPSTFIDMESVYVEPSESSYSNCTNISPYSDHIRSESSAFQSNAINLNSIAYPGMIQAQFYDSDHSKTSACISPLFSTSLYSKNVVDENQIRQPLEGSNIIGNNQSIGTTINALAPNFTTANDLVNQSYPWPSPSSNEDS</sequence>
<evidence type="ECO:0000256" key="3">
    <source>
        <dbReference type="ARBA" id="ARBA00022448"/>
    </source>
</evidence>
<evidence type="ECO:0000313" key="8">
    <source>
        <dbReference type="EMBL" id="KAF7489449.1"/>
    </source>
</evidence>
<dbReference type="PANTHER" id="PTHR10663:SF388">
    <property type="entry name" value="GOLGI-SPECIFIC BREFELDIN A-RESISTANCE GUANINE NUCLEOTIDE EXCHANGE FACTOR 1"/>
    <property type="match status" value="1"/>
</dbReference>
<feature type="region of interest" description="Disordered" evidence="6">
    <location>
        <begin position="1764"/>
        <end position="1794"/>
    </location>
</feature>
<dbReference type="FunFam" id="1.10.1000.11:FF:000007">
    <property type="entry name" value="Golgi-specific brefeldin A-resistance guanine nucleotide exchange factor 1"/>
    <property type="match status" value="1"/>
</dbReference>
<dbReference type="InterPro" id="IPR023394">
    <property type="entry name" value="Sec7_C_sf"/>
</dbReference>
<dbReference type="Pfam" id="PF12783">
    <property type="entry name" value="Sec7-like_HUS"/>
    <property type="match status" value="1"/>
</dbReference>
<organism evidence="8">
    <name type="scientific">Sarcoptes scabiei</name>
    <name type="common">Itch mite</name>
    <name type="synonym">Acarus scabiei</name>
    <dbReference type="NCBI Taxonomy" id="52283"/>
    <lineage>
        <taxon>Eukaryota</taxon>
        <taxon>Metazoa</taxon>
        <taxon>Ecdysozoa</taxon>
        <taxon>Arthropoda</taxon>
        <taxon>Chelicerata</taxon>
        <taxon>Arachnida</taxon>
        <taxon>Acari</taxon>
        <taxon>Acariformes</taxon>
        <taxon>Sarcoptiformes</taxon>
        <taxon>Astigmata</taxon>
        <taxon>Psoroptidia</taxon>
        <taxon>Sarcoptoidea</taxon>
        <taxon>Sarcoptidae</taxon>
        <taxon>Sarcoptinae</taxon>
        <taxon>Sarcoptes</taxon>
    </lineage>
</organism>
<protein>
    <submittedName>
        <fullName evidence="8">Golgi-specific brefeldin A-resistance guanine nucleotide exchange factor 1</fullName>
    </submittedName>
</protein>
<dbReference type="InterPro" id="IPR056604">
    <property type="entry name" value="GBF1-like_TPR"/>
</dbReference>
<evidence type="ECO:0000256" key="5">
    <source>
        <dbReference type="ARBA" id="ARBA00023034"/>
    </source>
</evidence>
<evidence type="ECO:0000256" key="1">
    <source>
        <dbReference type="ARBA" id="ARBA00004222"/>
    </source>
</evidence>
<reference evidence="10" key="1">
    <citation type="journal article" date="2020" name="PLoS Negl. Trop. Dis.">
        <title>High-quality nuclear genome for Sarcoptes scabiei-A critical resource for a neglected parasite.</title>
        <authorList>
            <person name="Korhonen P.K."/>
            <person name="Gasser R.B."/>
            <person name="Ma G."/>
            <person name="Wang T."/>
            <person name="Stroehlein A.J."/>
            <person name="Young N.D."/>
            <person name="Ang C.S."/>
            <person name="Fernando D.D."/>
            <person name="Lu H.C."/>
            <person name="Taylor S."/>
            <person name="Reynolds S.L."/>
            <person name="Mofiz E."/>
            <person name="Najaraj S.H."/>
            <person name="Gowda H."/>
            <person name="Madugundu A."/>
            <person name="Renuse S."/>
            <person name="Holt D."/>
            <person name="Pandey A."/>
            <person name="Papenfuss A.T."/>
            <person name="Fischer K."/>
        </authorList>
    </citation>
    <scope>NUCLEOTIDE SEQUENCE [LARGE SCALE GENOMIC DNA]</scope>
</reference>
<dbReference type="EMBL" id="WVUK01000065">
    <property type="protein sequence ID" value="KAF7489449.1"/>
    <property type="molecule type" value="Genomic_DNA"/>
</dbReference>
<dbReference type="GO" id="GO:0005085">
    <property type="term" value="F:guanyl-nucleotide exchange factor activity"/>
    <property type="evidence" value="ECO:0007669"/>
    <property type="project" value="InterPro"/>
</dbReference>
<reference evidence="9" key="3">
    <citation type="submission" date="2022-06" db="UniProtKB">
        <authorList>
            <consortium name="EnsemblMetazoa"/>
        </authorList>
    </citation>
    <scope>IDENTIFICATION</scope>
</reference>
<dbReference type="Gene3D" id="1.10.220.20">
    <property type="match status" value="1"/>
</dbReference>
<reference evidence="8" key="2">
    <citation type="submission" date="2020-01" db="EMBL/GenBank/DDBJ databases">
        <authorList>
            <person name="Korhonen P.K.K."/>
            <person name="Guangxu M.G."/>
            <person name="Wang T.W."/>
            <person name="Stroehlein A.J.S."/>
            <person name="Young N.D."/>
            <person name="Ang C.-S.A."/>
            <person name="Fernando D.W.F."/>
            <person name="Lu H.L."/>
            <person name="Taylor S.T."/>
            <person name="Ehtesham M.E.M."/>
            <person name="Najaraj S.H.N."/>
            <person name="Harsha G.H.G."/>
            <person name="Madugundu A.M."/>
            <person name="Renuse S.R."/>
            <person name="Holt D.H."/>
            <person name="Pandey A.P."/>
            <person name="Papenfuss A.P."/>
            <person name="Gasser R.B.G."/>
            <person name="Fischer K.F."/>
        </authorList>
    </citation>
    <scope>NUCLEOTIDE SEQUENCE</scope>
    <source>
        <strain evidence="8">SSS_KF_BRIS2020</strain>
    </source>
</reference>
<dbReference type="Pfam" id="PF01369">
    <property type="entry name" value="Sec7"/>
    <property type="match status" value="1"/>
</dbReference>
<keyword evidence="5" id="KW-0333">Golgi apparatus</keyword>
<evidence type="ECO:0000256" key="2">
    <source>
        <dbReference type="ARBA" id="ARBA00004399"/>
    </source>
</evidence>
<dbReference type="GO" id="GO:0032012">
    <property type="term" value="P:regulation of ARF protein signal transduction"/>
    <property type="evidence" value="ECO:0007669"/>
    <property type="project" value="InterPro"/>
</dbReference>
<dbReference type="EnsemblMetazoa" id="SSS_2246s_mrna">
    <property type="protein sequence ID" value="KAF7489449.1"/>
    <property type="gene ID" value="SSS_2246"/>
</dbReference>
<keyword evidence="4" id="KW-0653">Protein transport</keyword>
<dbReference type="Proteomes" id="UP000070412">
    <property type="component" value="Unassembled WGS sequence"/>
</dbReference>
<keyword evidence="10" id="KW-1185">Reference proteome</keyword>
<dbReference type="SMART" id="SM00222">
    <property type="entry name" value="Sec7"/>
    <property type="match status" value="1"/>
</dbReference>
<dbReference type="InterPro" id="IPR000904">
    <property type="entry name" value="Sec7_dom"/>
</dbReference>
<dbReference type="GO" id="GO:0005793">
    <property type="term" value="C:endoplasmic reticulum-Golgi intermediate compartment"/>
    <property type="evidence" value="ECO:0007669"/>
    <property type="project" value="UniProtKB-SubCell"/>
</dbReference>
<dbReference type="Pfam" id="PF23325">
    <property type="entry name" value="TPR_28"/>
    <property type="match status" value="1"/>
</dbReference>
<evidence type="ECO:0000259" key="7">
    <source>
        <dbReference type="PROSITE" id="PS50190"/>
    </source>
</evidence>
<dbReference type="InterPro" id="IPR035999">
    <property type="entry name" value="Sec7_dom_sf"/>
</dbReference>
<dbReference type="GO" id="GO:0015031">
    <property type="term" value="P:protein transport"/>
    <property type="evidence" value="ECO:0007669"/>
    <property type="project" value="UniProtKB-KW"/>
</dbReference>
<feature type="compositionally biased region" description="Polar residues" evidence="6">
    <location>
        <begin position="1783"/>
        <end position="1792"/>
    </location>
</feature>
<feature type="compositionally biased region" description="Low complexity" evidence="6">
    <location>
        <begin position="1325"/>
        <end position="1341"/>
    </location>
</feature>
<dbReference type="InterPro" id="IPR032629">
    <property type="entry name" value="DCB_dom"/>
</dbReference>
<feature type="region of interest" description="Disordered" evidence="6">
    <location>
        <begin position="1117"/>
        <end position="1138"/>
    </location>
</feature>
<accession>A0A834VBQ3</accession>
<evidence type="ECO:0000313" key="10">
    <source>
        <dbReference type="Proteomes" id="UP000070412"/>
    </source>
</evidence>
<feature type="compositionally biased region" description="Basic residues" evidence="6">
    <location>
        <begin position="272"/>
        <end position="286"/>
    </location>
</feature>